<evidence type="ECO:0000313" key="2">
    <source>
        <dbReference type="Proteomes" id="UP001055811"/>
    </source>
</evidence>
<dbReference type="Proteomes" id="UP001055811">
    <property type="component" value="Linkage Group LG04"/>
</dbReference>
<gene>
    <name evidence="1" type="ORF">L2E82_25450</name>
</gene>
<organism evidence="1 2">
    <name type="scientific">Cichorium intybus</name>
    <name type="common">Chicory</name>
    <dbReference type="NCBI Taxonomy" id="13427"/>
    <lineage>
        <taxon>Eukaryota</taxon>
        <taxon>Viridiplantae</taxon>
        <taxon>Streptophyta</taxon>
        <taxon>Embryophyta</taxon>
        <taxon>Tracheophyta</taxon>
        <taxon>Spermatophyta</taxon>
        <taxon>Magnoliopsida</taxon>
        <taxon>eudicotyledons</taxon>
        <taxon>Gunneridae</taxon>
        <taxon>Pentapetalae</taxon>
        <taxon>asterids</taxon>
        <taxon>campanulids</taxon>
        <taxon>Asterales</taxon>
        <taxon>Asteraceae</taxon>
        <taxon>Cichorioideae</taxon>
        <taxon>Cichorieae</taxon>
        <taxon>Cichoriinae</taxon>
        <taxon>Cichorium</taxon>
    </lineage>
</organism>
<name>A0ACB9E324_CICIN</name>
<reference evidence="1 2" key="2">
    <citation type="journal article" date="2022" name="Mol. Ecol. Resour.">
        <title>The genomes of chicory, endive, great burdock and yacon provide insights into Asteraceae paleo-polyploidization history and plant inulin production.</title>
        <authorList>
            <person name="Fan W."/>
            <person name="Wang S."/>
            <person name="Wang H."/>
            <person name="Wang A."/>
            <person name="Jiang F."/>
            <person name="Liu H."/>
            <person name="Zhao H."/>
            <person name="Xu D."/>
            <person name="Zhang Y."/>
        </authorList>
    </citation>
    <scope>NUCLEOTIDE SEQUENCE [LARGE SCALE GENOMIC DNA]</scope>
    <source>
        <strain evidence="2">cv. Punajuju</strain>
        <tissue evidence="1">Leaves</tissue>
    </source>
</reference>
<sequence length="126" mass="14510">MTHRTQSHTIVSYSTHRQSSLLLVAKGRAFIVHVSPPGKAPAIATTRWRWISGLQGPLVRLAFAPYHADIPDLSKLLSKYPSMAFIHMNYYTFWIKLIVDHETDTRLITTFHDISYLEKFYQGFST</sequence>
<evidence type="ECO:0000313" key="1">
    <source>
        <dbReference type="EMBL" id="KAI3753398.1"/>
    </source>
</evidence>
<keyword evidence="2" id="KW-1185">Reference proteome</keyword>
<comment type="caution">
    <text evidence="1">The sequence shown here is derived from an EMBL/GenBank/DDBJ whole genome shotgun (WGS) entry which is preliminary data.</text>
</comment>
<protein>
    <submittedName>
        <fullName evidence="1">Uncharacterized protein</fullName>
    </submittedName>
</protein>
<accession>A0ACB9E324</accession>
<reference evidence="2" key="1">
    <citation type="journal article" date="2022" name="Mol. Ecol. Resour.">
        <title>The genomes of chicory, endive, great burdock and yacon provide insights into Asteraceae palaeo-polyploidization history and plant inulin production.</title>
        <authorList>
            <person name="Fan W."/>
            <person name="Wang S."/>
            <person name="Wang H."/>
            <person name="Wang A."/>
            <person name="Jiang F."/>
            <person name="Liu H."/>
            <person name="Zhao H."/>
            <person name="Xu D."/>
            <person name="Zhang Y."/>
        </authorList>
    </citation>
    <scope>NUCLEOTIDE SEQUENCE [LARGE SCALE GENOMIC DNA]</scope>
    <source>
        <strain evidence="2">cv. Punajuju</strain>
    </source>
</reference>
<proteinExistence type="predicted"/>
<dbReference type="EMBL" id="CM042012">
    <property type="protein sequence ID" value="KAI3753398.1"/>
    <property type="molecule type" value="Genomic_DNA"/>
</dbReference>